<evidence type="ECO:0000313" key="2">
    <source>
        <dbReference type="EMBL" id="MBX0324790.1"/>
    </source>
</evidence>
<feature type="transmembrane region" description="Helical" evidence="1">
    <location>
        <begin position="553"/>
        <end position="571"/>
    </location>
</feature>
<feature type="transmembrane region" description="Helical" evidence="1">
    <location>
        <begin position="462"/>
        <end position="481"/>
    </location>
</feature>
<sequence>MFQELKGSLSSFVESWDDSLTERYAALTLNADDVSPEASQDLIADTEELSEFARLRPLKFEIIGADEQYSINYNPSTGSITGSRDRNGPSAIDDLYRGQDALIDVLAGLRDNTISTTDDIIEALELFHTVDQFQVDIQYTLPLDEIERALANELTVDSISVHFYIELDTFKREISDTSIAEIRGKLLDDRHTHSLVVILSLDNFVTGDGLSIYALSRLHEYDVNEGQSSKWHDQMEKIRRQTLIQEPEVRFLPPSFFQFNISSDQELETEAKKLFNPYVVIFSILAIANTAEFVDDSTWRVRIQGRQYIEGEVVQSASEQITVSSNGNSATIEITAELVKDIYALYSWIYDARADDRITVVRNVATLYANTLAELITDAEPILSSAQSNRQFYVKESVDEFFEFRQDLTESAFNIQSEYVRLRSELMNDLSRDLFRTFAFIVIIGATVVFRLDDLLPPTPTYIGVATLLGVYCLITLRRIFGIRNQFIDLVGSQTEQVDFYKNFFSDKELTQRGIGLETTSPWWGRPFRWWWNIRNKDPNQAKVKYGFALDLLIYYILILVVLCIAALLTLEALSITDFITQIPSA</sequence>
<evidence type="ECO:0000313" key="3">
    <source>
        <dbReference type="Proteomes" id="UP001430377"/>
    </source>
</evidence>
<name>A0AAW4PU64_9EURY</name>
<dbReference type="AlphaFoldDB" id="A0AAW4PU64"/>
<accession>A0AAW4PU64</accession>
<keyword evidence="3" id="KW-1185">Reference proteome</keyword>
<keyword evidence="1" id="KW-0472">Membrane</keyword>
<organism evidence="2 3">
    <name type="scientific">Haloarcula rubra</name>
    <dbReference type="NCBI Taxonomy" id="2487747"/>
    <lineage>
        <taxon>Archaea</taxon>
        <taxon>Methanobacteriati</taxon>
        <taxon>Methanobacteriota</taxon>
        <taxon>Stenosarchaea group</taxon>
        <taxon>Halobacteria</taxon>
        <taxon>Halobacteriales</taxon>
        <taxon>Haloarculaceae</taxon>
        <taxon>Haloarcula</taxon>
    </lineage>
</organism>
<protein>
    <submittedName>
        <fullName evidence="2">Uncharacterized protein</fullName>
    </submittedName>
</protein>
<keyword evidence="1" id="KW-1133">Transmembrane helix</keyword>
<gene>
    <name evidence="2" type="ORF">EGH21_17325</name>
</gene>
<evidence type="ECO:0000256" key="1">
    <source>
        <dbReference type="SAM" id="Phobius"/>
    </source>
</evidence>
<comment type="caution">
    <text evidence="2">The sequence shown here is derived from an EMBL/GenBank/DDBJ whole genome shotgun (WGS) entry which is preliminary data.</text>
</comment>
<proteinExistence type="predicted"/>
<dbReference type="RefSeq" id="WP_220619727.1">
    <property type="nucleotide sequence ID" value="NZ_RKLR01000008.1"/>
</dbReference>
<dbReference type="EMBL" id="RKLR01000008">
    <property type="protein sequence ID" value="MBX0324790.1"/>
    <property type="molecule type" value="Genomic_DNA"/>
</dbReference>
<reference evidence="2 3" key="1">
    <citation type="submission" date="2021-06" db="EMBL/GenBank/DDBJ databases">
        <title>Halomicroarcula sp. a new haloarchaeum isolated from saline soil.</title>
        <authorList>
            <person name="Duran-Viseras A."/>
            <person name="Sanchez-Porro C."/>
            <person name="Ventosa A."/>
        </authorList>
    </citation>
    <scope>NUCLEOTIDE SEQUENCE [LARGE SCALE GENOMIC DNA]</scope>
    <source>
        <strain evidence="2 3">F13</strain>
    </source>
</reference>
<dbReference type="Proteomes" id="UP001430377">
    <property type="component" value="Unassembled WGS sequence"/>
</dbReference>
<keyword evidence="1" id="KW-0812">Transmembrane</keyword>